<keyword evidence="5 7" id="KW-0472">Membrane</keyword>
<feature type="transmembrane region" description="Helical" evidence="7">
    <location>
        <begin position="483"/>
        <end position="505"/>
    </location>
</feature>
<proteinExistence type="inferred from homology"/>
<evidence type="ECO:0000256" key="5">
    <source>
        <dbReference type="ARBA" id="ARBA00023136"/>
    </source>
</evidence>
<dbReference type="Pfam" id="PF07690">
    <property type="entry name" value="MFS_1"/>
    <property type="match status" value="1"/>
</dbReference>
<gene>
    <name evidence="9" type="primary">TPO4_5</name>
    <name evidence="9" type="ORF">LSUE1_G001644</name>
</gene>
<dbReference type="SUPFAM" id="SSF103473">
    <property type="entry name" value="MFS general substrate transporter"/>
    <property type="match status" value="1"/>
</dbReference>
<dbReference type="FunFam" id="1.20.1250.20:FF:000082">
    <property type="entry name" value="MFS multidrug transporter, putative"/>
    <property type="match status" value="1"/>
</dbReference>
<dbReference type="OrthoDB" id="3936150at2759"/>
<dbReference type="InterPro" id="IPR036259">
    <property type="entry name" value="MFS_trans_sf"/>
</dbReference>
<feature type="transmembrane region" description="Helical" evidence="7">
    <location>
        <begin position="456"/>
        <end position="477"/>
    </location>
</feature>
<feature type="transmembrane region" description="Helical" evidence="7">
    <location>
        <begin position="177"/>
        <end position="197"/>
    </location>
</feature>
<comment type="subcellular location">
    <subcellularLocation>
        <location evidence="1">Membrane</location>
        <topology evidence="1">Multi-pass membrane protein</topology>
    </subcellularLocation>
</comment>
<dbReference type="Proteomes" id="UP000469558">
    <property type="component" value="Unassembled WGS sequence"/>
</dbReference>
<feature type="transmembrane region" description="Helical" evidence="7">
    <location>
        <begin position="236"/>
        <end position="254"/>
    </location>
</feature>
<evidence type="ECO:0000259" key="8">
    <source>
        <dbReference type="PROSITE" id="PS50850"/>
    </source>
</evidence>
<feature type="transmembrane region" description="Helical" evidence="7">
    <location>
        <begin position="416"/>
        <end position="444"/>
    </location>
</feature>
<evidence type="ECO:0000313" key="9">
    <source>
        <dbReference type="EMBL" id="TVY83941.1"/>
    </source>
</evidence>
<feature type="transmembrane region" description="Helical" evidence="7">
    <location>
        <begin position="390"/>
        <end position="410"/>
    </location>
</feature>
<keyword evidence="4 7" id="KW-1133">Transmembrane helix</keyword>
<keyword evidence="10" id="KW-1185">Reference proteome</keyword>
<dbReference type="InterPro" id="IPR011701">
    <property type="entry name" value="MFS"/>
</dbReference>
<evidence type="ECO:0000256" key="4">
    <source>
        <dbReference type="ARBA" id="ARBA00022989"/>
    </source>
</evidence>
<dbReference type="EMBL" id="QGMK01000136">
    <property type="protein sequence ID" value="TVY83941.1"/>
    <property type="molecule type" value="Genomic_DNA"/>
</dbReference>
<feature type="transmembrane region" description="Helical" evidence="7">
    <location>
        <begin position="147"/>
        <end position="165"/>
    </location>
</feature>
<feature type="region of interest" description="Disordered" evidence="6">
    <location>
        <begin position="1"/>
        <end position="50"/>
    </location>
</feature>
<dbReference type="GO" id="GO:0005886">
    <property type="term" value="C:plasma membrane"/>
    <property type="evidence" value="ECO:0007669"/>
    <property type="project" value="TreeGrafter"/>
</dbReference>
<feature type="transmembrane region" description="Helical" evidence="7">
    <location>
        <begin position="306"/>
        <end position="325"/>
    </location>
</feature>
<name>A0A8T9CEI8_9HELO</name>
<comment type="caution">
    <text evidence="9">The sequence shown here is derived from an EMBL/GenBank/DDBJ whole genome shotgun (WGS) entry which is preliminary data.</text>
</comment>
<sequence>MSIPSGHSPGNYDPLSPHDGEHIHLSSINDSTKAVRRSTNDAPAINQHKSAELTRTLTAQDWTGPDDPENPRNWPFGKKVFHTIVPALLAFVVSIGSSIYTPAYPLVSKEFGVGTTAALLPFSLYVLGLAFGPIVGASLSETFGRRFVYMLAILIFAFFIMGAGFSPNFGCLVVLRFLAGLFGSPPLTIGAGTNADLWPAETRARTTSFYVLSPFLGPAVGPIVGGYVSVIKGWRWTQWVTLMFTAVGWVPVLFTKETYKNAILHQRAKRLGIAAPPAGPRGLTMGRQMLFTFLMRPAHMLFTEPIVGFLALYISFNLAVLYSFFASLPTVFSGVYGFTAEQSSLVFIALAIGCVLGLITIIVVDTYVYQRMFQAALIDGRHGIVAPEHRLYCAMLGSIGLPVGLFWFAWTARSDIHWICPVIAIVPFSWGNMSIFISSALYIVDTYQARYGASAMAANGILRYIFGAAFPLFTLPMYNKLGIGWATSLLGFIAATLTPVPWVLFRKGSAIRAKSKYETLKA</sequence>
<accession>A0A8T9CEI8</accession>
<dbReference type="PANTHER" id="PTHR23502">
    <property type="entry name" value="MAJOR FACILITATOR SUPERFAMILY"/>
    <property type="match status" value="1"/>
</dbReference>
<dbReference type="GO" id="GO:0000297">
    <property type="term" value="F:spermine transmembrane transporter activity"/>
    <property type="evidence" value="ECO:0007669"/>
    <property type="project" value="TreeGrafter"/>
</dbReference>
<keyword evidence="3 7" id="KW-0812">Transmembrane</keyword>
<feature type="transmembrane region" description="Helical" evidence="7">
    <location>
        <begin position="345"/>
        <end position="369"/>
    </location>
</feature>
<reference evidence="9 10" key="1">
    <citation type="submission" date="2018-05" db="EMBL/GenBank/DDBJ databases">
        <title>Genome sequencing and assembly of the regulated plant pathogen Lachnellula willkommii and related sister species for the development of diagnostic species identification markers.</title>
        <authorList>
            <person name="Giroux E."/>
            <person name="Bilodeau G."/>
        </authorList>
    </citation>
    <scope>NUCLEOTIDE SEQUENCE [LARGE SCALE GENOMIC DNA]</scope>
    <source>
        <strain evidence="9 10">CBS 268.59</strain>
    </source>
</reference>
<feature type="domain" description="Major facilitator superfamily (MFS) profile" evidence="8">
    <location>
        <begin position="82"/>
        <end position="509"/>
    </location>
</feature>
<dbReference type="PANTHER" id="PTHR23502:SF38">
    <property type="entry name" value="POLYAMINE TRANSPORTER 4"/>
    <property type="match status" value="1"/>
</dbReference>
<feature type="transmembrane region" description="Helical" evidence="7">
    <location>
        <begin position="209"/>
        <end position="230"/>
    </location>
</feature>
<evidence type="ECO:0000256" key="2">
    <source>
        <dbReference type="ARBA" id="ARBA00008335"/>
    </source>
</evidence>
<evidence type="ECO:0000256" key="6">
    <source>
        <dbReference type="SAM" id="MobiDB-lite"/>
    </source>
</evidence>
<dbReference type="PROSITE" id="PS50850">
    <property type="entry name" value="MFS"/>
    <property type="match status" value="1"/>
</dbReference>
<comment type="similarity">
    <text evidence="2">Belongs to the major facilitator superfamily.</text>
</comment>
<evidence type="ECO:0000256" key="7">
    <source>
        <dbReference type="SAM" id="Phobius"/>
    </source>
</evidence>
<dbReference type="CDD" id="cd17323">
    <property type="entry name" value="MFS_Tpo1_MDR_like"/>
    <property type="match status" value="1"/>
</dbReference>
<evidence type="ECO:0000313" key="10">
    <source>
        <dbReference type="Proteomes" id="UP000469558"/>
    </source>
</evidence>
<evidence type="ECO:0000256" key="1">
    <source>
        <dbReference type="ARBA" id="ARBA00004141"/>
    </source>
</evidence>
<dbReference type="GO" id="GO:0015606">
    <property type="term" value="F:spermidine transmembrane transporter activity"/>
    <property type="evidence" value="ECO:0007669"/>
    <property type="project" value="TreeGrafter"/>
</dbReference>
<protein>
    <submittedName>
        <fullName evidence="9">Polyamine transporter</fullName>
    </submittedName>
</protein>
<dbReference type="Gene3D" id="1.20.1250.20">
    <property type="entry name" value="MFS general substrate transporter like domains"/>
    <property type="match status" value="1"/>
</dbReference>
<feature type="transmembrane region" description="Helical" evidence="7">
    <location>
        <begin position="80"/>
        <end position="100"/>
    </location>
</feature>
<feature type="transmembrane region" description="Helical" evidence="7">
    <location>
        <begin position="112"/>
        <end position="135"/>
    </location>
</feature>
<dbReference type="InterPro" id="IPR020846">
    <property type="entry name" value="MFS_dom"/>
</dbReference>
<dbReference type="AlphaFoldDB" id="A0A8T9CEI8"/>
<evidence type="ECO:0000256" key="3">
    <source>
        <dbReference type="ARBA" id="ARBA00022692"/>
    </source>
</evidence>
<organism evidence="9 10">
    <name type="scientific">Lachnellula suecica</name>
    <dbReference type="NCBI Taxonomy" id="602035"/>
    <lineage>
        <taxon>Eukaryota</taxon>
        <taxon>Fungi</taxon>
        <taxon>Dikarya</taxon>
        <taxon>Ascomycota</taxon>
        <taxon>Pezizomycotina</taxon>
        <taxon>Leotiomycetes</taxon>
        <taxon>Helotiales</taxon>
        <taxon>Lachnaceae</taxon>
        <taxon>Lachnellula</taxon>
    </lineage>
</organism>